<dbReference type="EMBL" id="CADCWL010000224">
    <property type="protein sequence ID" value="CAA9581454.1"/>
    <property type="molecule type" value="Genomic_DNA"/>
</dbReference>
<sequence>MVPAARRRPGARFGRGVRSDLLRPVLPPDPHGFDGDGDGVGCE</sequence>
<evidence type="ECO:0008006" key="3">
    <source>
        <dbReference type="Google" id="ProtNLM"/>
    </source>
</evidence>
<protein>
    <recommendedName>
        <fullName evidence="3">Excalibur calcium-binding domain-containing protein</fullName>
    </recommendedName>
</protein>
<feature type="compositionally biased region" description="Basic residues" evidence="1">
    <location>
        <begin position="1"/>
        <end position="10"/>
    </location>
</feature>
<organism evidence="2">
    <name type="scientific">uncultured Thermomicrobiales bacterium</name>
    <dbReference type="NCBI Taxonomy" id="1645740"/>
    <lineage>
        <taxon>Bacteria</taxon>
        <taxon>Pseudomonadati</taxon>
        <taxon>Thermomicrobiota</taxon>
        <taxon>Thermomicrobia</taxon>
        <taxon>Thermomicrobiales</taxon>
        <taxon>environmental samples</taxon>
    </lineage>
</organism>
<gene>
    <name evidence="2" type="ORF">AVDCRST_MAG19-3988</name>
</gene>
<feature type="region of interest" description="Disordered" evidence="1">
    <location>
        <begin position="1"/>
        <end position="43"/>
    </location>
</feature>
<reference evidence="2" key="1">
    <citation type="submission" date="2020-02" db="EMBL/GenBank/DDBJ databases">
        <authorList>
            <person name="Meier V. D."/>
        </authorList>
    </citation>
    <scope>NUCLEOTIDE SEQUENCE</scope>
    <source>
        <strain evidence="2">AVDCRST_MAG19</strain>
    </source>
</reference>
<accession>A0A6J4VME8</accession>
<name>A0A6J4VME8_9BACT</name>
<evidence type="ECO:0000256" key="1">
    <source>
        <dbReference type="SAM" id="MobiDB-lite"/>
    </source>
</evidence>
<proteinExistence type="predicted"/>
<evidence type="ECO:0000313" key="2">
    <source>
        <dbReference type="EMBL" id="CAA9581454.1"/>
    </source>
</evidence>
<dbReference type="AlphaFoldDB" id="A0A6J4VME8"/>